<evidence type="ECO:0000256" key="2">
    <source>
        <dbReference type="SAM" id="MobiDB-lite"/>
    </source>
</evidence>
<evidence type="ECO:0000256" key="1">
    <source>
        <dbReference type="ARBA" id="ARBA00022801"/>
    </source>
</evidence>
<organism evidence="4 5">
    <name type="scientific">Microbacterium resistens</name>
    <dbReference type="NCBI Taxonomy" id="156977"/>
    <lineage>
        <taxon>Bacteria</taxon>
        <taxon>Bacillati</taxon>
        <taxon>Actinomycetota</taxon>
        <taxon>Actinomycetes</taxon>
        <taxon>Micrococcales</taxon>
        <taxon>Microbacteriaceae</taxon>
        <taxon>Microbacterium</taxon>
    </lineage>
</organism>
<sequence length="554" mass="59661">MSRSPRLNRVARGDHRLLSRAAGMPAPTHPDVTVVPDIAVPAADGVTLRTDHWSAPGAGDATLLVRTPYGRADIAGMALFFAERGHHVIVQSCRGTFGSGGRFDPLHDEAADGAATMSWLRAQPWATGPVHSWGGSYFGVTQWAMVDGGAGPDALGIAVSARRFDEAILYRGGGFSIETLLAWCIALDLQERPLLSKIGRMLRARDRVHRASFTVPPTEAAVRAHAGDPAFFRDWLAHSAPGDPWWEPLHFAEELSSIPPTVLLAGWQDLFLEGQLDDYAALRDAGTAVRLVVGDWTHGAPGTLVLGAREALRGFSDPRGGAAVQVEVTGGGGWREPASWPPPSTPETWQATADGSLVRDDDGAVAPGTLSYRYDPDDPTPSAGGRTLNPFTAGRRDQRRREARDDVLVFTGEELADEVLVAGSPEVELTLSSTNPRVDVFVRLCEVDERGRSTMITDSYRRLTPDAVAGEERRIRLVLAPIAHRFAPGRRLRLQVSSGAHPLHLRNPGTEDPVRDFSRLVPSAQTVRLGGADPLRLVLPRTTDDALGAFSPAP</sequence>
<reference evidence="4 5" key="1">
    <citation type="submission" date="2023-01" db="EMBL/GenBank/DDBJ databases">
        <title>Characterization of estradiol degrading bacteria Microbacterium sp. MZT7 and reveal degrading genes through genome analysis.</title>
        <authorList>
            <person name="Hao P."/>
            <person name="Gao Y."/>
        </authorList>
    </citation>
    <scope>NUCLEOTIDE SEQUENCE [LARGE SCALE GENOMIC DNA]</scope>
    <source>
        <strain evidence="4 5">MZT7</strain>
    </source>
</reference>
<gene>
    <name evidence="4" type="ORF">K8F61_16515</name>
</gene>
<evidence type="ECO:0000313" key="4">
    <source>
        <dbReference type="EMBL" id="UGS26215.1"/>
    </source>
</evidence>
<protein>
    <submittedName>
        <fullName evidence="4">CocE/NonD family hydrolase</fullName>
    </submittedName>
</protein>
<dbReference type="Gene3D" id="1.10.3020.10">
    <property type="entry name" value="alpha-amino acid ester hydrolase ( Helical cap domain)"/>
    <property type="match status" value="1"/>
</dbReference>
<feature type="domain" description="Xaa-Pro dipeptidyl-peptidase C-terminal" evidence="3">
    <location>
        <begin position="309"/>
        <end position="538"/>
    </location>
</feature>
<dbReference type="InterPro" id="IPR008979">
    <property type="entry name" value="Galactose-bd-like_sf"/>
</dbReference>
<dbReference type="RefSeq" id="WP_231819914.1">
    <property type="nucleotide sequence ID" value="NZ_CP082781.1"/>
</dbReference>
<dbReference type="Pfam" id="PF08530">
    <property type="entry name" value="PepX_C"/>
    <property type="match status" value="1"/>
</dbReference>
<dbReference type="InterPro" id="IPR029058">
    <property type="entry name" value="AB_hydrolase_fold"/>
</dbReference>
<dbReference type="Pfam" id="PF02129">
    <property type="entry name" value="Peptidase_S15"/>
    <property type="match status" value="1"/>
</dbReference>
<dbReference type="Proteomes" id="UP001199642">
    <property type="component" value="Chromosome"/>
</dbReference>
<dbReference type="EMBL" id="CP082781">
    <property type="protein sequence ID" value="UGS26215.1"/>
    <property type="molecule type" value="Genomic_DNA"/>
</dbReference>
<dbReference type="InterPro" id="IPR000383">
    <property type="entry name" value="Xaa-Pro-like_dom"/>
</dbReference>
<dbReference type="GO" id="GO:0016787">
    <property type="term" value="F:hydrolase activity"/>
    <property type="evidence" value="ECO:0007669"/>
    <property type="project" value="UniProtKB-KW"/>
</dbReference>
<dbReference type="SUPFAM" id="SSF53474">
    <property type="entry name" value="alpha/beta-Hydrolases"/>
    <property type="match status" value="1"/>
</dbReference>
<dbReference type="Gene3D" id="2.60.120.260">
    <property type="entry name" value="Galactose-binding domain-like"/>
    <property type="match status" value="1"/>
</dbReference>
<dbReference type="InterPro" id="IPR005674">
    <property type="entry name" value="CocE/Ser_esterase"/>
</dbReference>
<dbReference type="SMART" id="SM00939">
    <property type="entry name" value="PepX_C"/>
    <property type="match status" value="1"/>
</dbReference>
<dbReference type="Gene3D" id="3.40.50.1820">
    <property type="entry name" value="alpha/beta hydrolase"/>
    <property type="match status" value="1"/>
</dbReference>
<feature type="region of interest" description="Disordered" evidence="2">
    <location>
        <begin position="330"/>
        <end position="400"/>
    </location>
</feature>
<accession>A0ABY3RSE7</accession>
<evidence type="ECO:0000313" key="5">
    <source>
        <dbReference type="Proteomes" id="UP001199642"/>
    </source>
</evidence>
<keyword evidence="5" id="KW-1185">Reference proteome</keyword>
<proteinExistence type="predicted"/>
<name>A0ABY3RSE7_9MICO</name>
<dbReference type="SUPFAM" id="SSF49785">
    <property type="entry name" value="Galactose-binding domain-like"/>
    <property type="match status" value="1"/>
</dbReference>
<evidence type="ECO:0000259" key="3">
    <source>
        <dbReference type="SMART" id="SM00939"/>
    </source>
</evidence>
<keyword evidence="1 4" id="KW-0378">Hydrolase</keyword>
<dbReference type="InterPro" id="IPR013736">
    <property type="entry name" value="Xaa-Pro_dipept_C"/>
</dbReference>
<dbReference type="NCBIfam" id="TIGR00976">
    <property type="entry name" value="CocE_NonD"/>
    <property type="match status" value="1"/>
</dbReference>